<comment type="subcellular location">
    <subcellularLocation>
        <location evidence="1">Cell membrane</location>
        <topology evidence="1">Single-pass membrane protein</topology>
    </subcellularLocation>
</comment>
<dbReference type="GO" id="GO:0002116">
    <property type="term" value="C:semaphorin receptor complex"/>
    <property type="evidence" value="ECO:0007669"/>
    <property type="project" value="TreeGrafter"/>
</dbReference>
<dbReference type="Gene3D" id="1.10.506.10">
    <property type="entry name" value="GTPase Activation - p120gap, domain 1"/>
    <property type="match status" value="2"/>
</dbReference>
<protein>
    <recommendedName>
        <fullName evidence="18">Sema domain-containing protein</fullName>
    </recommendedName>
</protein>
<evidence type="ECO:0000256" key="4">
    <source>
        <dbReference type="ARBA" id="ARBA00022692"/>
    </source>
</evidence>
<dbReference type="PANTHER" id="PTHR22625:SF70">
    <property type="entry name" value="PLEXIN A, ISOFORM A"/>
    <property type="match status" value="1"/>
</dbReference>
<evidence type="ECO:0000256" key="11">
    <source>
        <dbReference type="SAM" id="MobiDB-lite"/>
    </source>
</evidence>
<dbReference type="Pfam" id="PF01403">
    <property type="entry name" value="Sema"/>
    <property type="match status" value="1"/>
</dbReference>
<feature type="domain" description="IPT/TIG" evidence="14">
    <location>
        <begin position="1161"/>
        <end position="1257"/>
    </location>
</feature>
<dbReference type="InterPro" id="IPR013783">
    <property type="entry name" value="Ig-like_fold"/>
</dbReference>
<evidence type="ECO:0000256" key="9">
    <source>
        <dbReference type="ARBA" id="ARBA00023157"/>
    </source>
</evidence>
<evidence type="ECO:0008006" key="18">
    <source>
        <dbReference type="Google" id="ProtNLM"/>
    </source>
</evidence>
<dbReference type="PANTHER" id="PTHR22625">
    <property type="entry name" value="PLEXIN"/>
    <property type="match status" value="1"/>
</dbReference>
<dbReference type="WBParaSite" id="TREG1_100070.1">
    <property type="protein sequence ID" value="TREG1_100070.1"/>
    <property type="gene ID" value="TREG1_100070"/>
</dbReference>
<dbReference type="InterPro" id="IPR015943">
    <property type="entry name" value="WD40/YVTN_repeat-like_dom_sf"/>
</dbReference>
<dbReference type="GO" id="GO:0017154">
    <property type="term" value="F:semaphorin receptor activity"/>
    <property type="evidence" value="ECO:0007669"/>
    <property type="project" value="InterPro"/>
</dbReference>
<feature type="domain" description="Sema" evidence="15">
    <location>
        <begin position="43"/>
        <end position="602"/>
    </location>
</feature>
<keyword evidence="3" id="KW-1003">Cell membrane</keyword>
<dbReference type="InterPro" id="IPR036352">
    <property type="entry name" value="Semap_dom_sf"/>
</dbReference>
<dbReference type="InterPro" id="IPR031148">
    <property type="entry name" value="Plexin"/>
</dbReference>
<keyword evidence="7 12" id="KW-1133">Transmembrane helix</keyword>
<dbReference type="InterPro" id="IPR046800">
    <property type="entry name" value="Plexin_RBD"/>
</dbReference>
<evidence type="ECO:0000259" key="14">
    <source>
        <dbReference type="SMART" id="SM00429"/>
    </source>
</evidence>
<dbReference type="InterPro" id="IPR002165">
    <property type="entry name" value="Plexin_repeat"/>
</dbReference>
<dbReference type="SUPFAM" id="SSF103575">
    <property type="entry name" value="Plexin repeat"/>
    <property type="match status" value="1"/>
</dbReference>
<feature type="domain" description="PSI" evidence="13">
    <location>
        <begin position="900"/>
        <end position="945"/>
    </location>
</feature>
<dbReference type="SMART" id="SM00429">
    <property type="entry name" value="IPT"/>
    <property type="match status" value="3"/>
</dbReference>
<evidence type="ECO:0000256" key="6">
    <source>
        <dbReference type="ARBA" id="ARBA00022737"/>
    </source>
</evidence>
<dbReference type="GO" id="GO:0030334">
    <property type="term" value="P:regulation of cell migration"/>
    <property type="evidence" value="ECO:0007669"/>
    <property type="project" value="TreeGrafter"/>
</dbReference>
<keyword evidence="8 12" id="KW-0472">Membrane</keyword>
<organism evidence="16 17">
    <name type="scientific">Trichobilharzia regenti</name>
    <name type="common">Nasal bird schistosome</name>
    <dbReference type="NCBI Taxonomy" id="157069"/>
    <lineage>
        <taxon>Eukaryota</taxon>
        <taxon>Metazoa</taxon>
        <taxon>Spiralia</taxon>
        <taxon>Lophotrochozoa</taxon>
        <taxon>Platyhelminthes</taxon>
        <taxon>Trematoda</taxon>
        <taxon>Digenea</taxon>
        <taxon>Strigeidida</taxon>
        <taxon>Schistosomatoidea</taxon>
        <taxon>Schistosomatidae</taxon>
        <taxon>Trichobilharzia</taxon>
    </lineage>
</organism>
<keyword evidence="9" id="KW-1015">Disulfide bond</keyword>
<evidence type="ECO:0000256" key="3">
    <source>
        <dbReference type="ARBA" id="ARBA00022475"/>
    </source>
</evidence>
<evidence type="ECO:0000313" key="16">
    <source>
        <dbReference type="Proteomes" id="UP000050795"/>
    </source>
</evidence>
<evidence type="ECO:0000259" key="13">
    <source>
        <dbReference type="SMART" id="SM00423"/>
    </source>
</evidence>
<evidence type="ECO:0000256" key="7">
    <source>
        <dbReference type="ARBA" id="ARBA00022989"/>
    </source>
</evidence>
<evidence type="ECO:0000256" key="2">
    <source>
        <dbReference type="ARBA" id="ARBA00010297"/>
    </source>
</evidence>
<feature type="domain" description="PSI" evidence="13">
    <location>
        <begin position="1093"/>
        <end position="1160"/>
    </location>
</feature>
<dbReference type="Pfam" id="PF20170">
    <property type="entry name" value="Plexin_RBD"/>
    <property type="match status" value="1"/>
</dbReference>
<dbReference type="InterPro" id="IPR002909">
    <property type="entry name" value="IPT_dom"/>
</dbReference>
<feature type="domain" description="IPT/TIG" evidence="14">
    <location>
        <begin position="1401"/>
        <end position="1493"/>
    </location>
</feature>
<evidence type="ECO:0000259" key="15">
    <source>
        <dbReference type="SMART" id="SM00630"/>
    </source>
</evidence>
<dbReference type="Gene3D" id="3.10.20.90">
    <property type="entry name" value="Phosphatidylinositol 3-kinase Catalytic Subunit, Chain A, domain 1"/>
    <property type="match status" value="1"/>
</dbReference>
<feature type="region of interest" description="Disordered" evidence="11">
    <location>
        <begin position="2187"/>
        <end position="2210"/>
    </location>
</feature>
<evidence type="ECO:0000256" key="1">
    <source>
        <dbReference type="ARBA" id="ARBA00004162"/>
    </source>
</evidence>
<dbReference type="InterPro" id="IPR001627">
    <property type="entry name" value="Semap_dom"/>
</dbReference>
<dbReference type="SUPFAM" id="SSF81296">
    <property type="entry name" value="E set domains"/>
    <property type="match status" value="2"/>
</dbReference>
<name>A0AA85IRK9_TRIRE</name>
<evidence type="ECO:0000256" key="5">
    <source>
        <dbReference type="ARBA" id="ARBA00022729"/>
    </source>
</evidence>
<evidence type="ECO:0000313" key="17">
    <source>
        <dbReference type="WBParaSite" id="TREG1_100070.1"/>
    </source>
</evidence>
<dbReference type="SMART" id="SM00423">
    <property type="entry name" value="PSI"/>
    <property type="match status" value="3"/>
</dbReference>
<dbReference type="InterPro" id="IPR016201">
    <property type="entry name" value="PSI"/>
</dbReference>
<evidence type="ECO:0000256" key="12">
    <source>
        <dbReference type="SAM" id="Phobius"/>
    </source>
</evidence>
<keyword evidence="10" id="KW-0325">Glycoprotein</keyword>
<dbReference type="SUPFAM" id="SSF101912">
    <property type="entry name" value="Sema domain"/>
    <property type="match status" value="2"/>
</dbReference>
<dbReference type="Gene3D" id="2.130.10.10">
    <property type="entry name" value="YVTN repeat-like/Quinoprotein amine dehydrogenase"/>
    <property type="match status" value="1"/>
</dbReference>
<feature type="domain" description="IPT/TIG" evidence="14">
    <location>
        <begin position="1258"/>
        <end position="1372"/>
    </location>
</feature>
<feature type="compositionally biased region" description="Polar residues" evidence="11">
    <location>
        <begin position="2691"/>
        <end position="2706"/>
    </location>
</feature>
<comment type="similarity">
    <text evidence="2">Belongs to the plexin family.</text>
</comment>
<keyword evidence="4 12" id="KW-0812">Transmembrane</keyword>
<dbReference type="SUPFAM" id="SSF48350">
    <property type="entry name" value="GTPase activation domain, GAP"/>
    <property type="match status" value="1"/>
</dbReference>
<reference evidence="16" key="1">
    <citation type="submission" date="2022-06" db="EMBL/GenBank/DDBJ databases">
        <authorList>
            <person name="Berger JAMES D."/>
            <person name="Berger JAMES D."/>
        </authorList>
    </citation>
    <scope>NUCLEOTIDE SEQUENCE [LARGE SCALE GENOMIC DNA]</scope>
</reference>
<dbReference type="InterPro" id="IPR013548">
    <property type="entry name" value="Plexin_cytoplasmic_RasGAP_dom"/>
</dbReference>
<evidence type="ECO:0000256" key="8">
    <source>
        <dbReference type="ARBA" id="ARBA00023136"/>
    </source>
</evidence>
<dbReference type="Proteomes" id="UP000050795">
    <property type="component" value="Unassembled WGS sequence"/>
</dbReference>
<feature type="transmembrane region" description="Helical" evidence="12">
    <location>
        <begin position="5"/>
        <end position="24"/>
    </location>
</feature>
<reference evidence="17" key="2">
    <citation type="submission" date="2023-11" db="UniProtKB">
        <authorList>
            <consortium name="WormBaseParasite"/>
        </authorList>
    </citation>
    <scope>IDENTIFICATION</scope>
</reference>
<feature type="domain" description="PSI" evidence="13">
    <location>
        <begin position="620"/>
        <end position="664"/>
    </location>
</feature>
<dbReference type="Gene3D" id="3.30.1680.10">
    <property type="entry name" value="ligand-binding face of the semaphorins, domain 2"/>
    <property type="match status" value="1"/>
</dbReference>
<dbReference type="InterPro" id="IPR014756">
    <property type="entry name" value="Ig_E-set"/>
</dbReference>
<dbReference type="Gene3D" id="2.60.40.10">
    <property type="entry name" value="Immunoglobulins"/>
    <property type="match status" value="2"/>
</dbReference>
<dbReference type="InterPro" id="IPR008936">
    <property type="entry name" value="Rho_GTPase_activation_prot"/>
</dbReference>
<dbReference type="GO" id="GO:0005886">
    <property type="term" value="C:plasma membrane"/>
    <property type="evidence" value="ECO:0007669"/>
    <property type="project" value="UniProtKB-SubCell"/>
</dbReference>
<dbReference type="SMART" id="SM00630">
    <property type="entry name" value="Sema"/>
    <property type="match status" value="1"/>
</dbReference>
<accession>A0AA85IRK9</accession>
<keyword evidence="5" id="KW-0732">Signal</keyword>
<keyword evidence="16" id="KW-1185">Reference proteome</keyword>
<dbReference type="Pfam" id="PF01437">
    <property type="entry name" value="PSI"/>
    <property type="match status" value="1"/>
</dbReference>
<dbReference type="Pfam" id="PF08337">
    <property type="entry name" value="Plexin_cytopl"/>
    <property type="match status" value="1"/>
</dbReference>
<sequence>MLYGILWIFVSVLFIFTEVIVHVINLRVTHNASIPISTEAKNLRILYRLYQPENLEYLYVASVNSIKQYKVDSLQFVTERITGPRNFSICCLSDGDNYEKCSHADRSSLPFDYGSDSCLPRPTDNYVKTWGTSGSPGPEIHSFNYSEWDYESQSVNDDRITFEDSLYVCHTIYHGYCERLNLMNVSQEAPWSASARLPLMDRKNKNPEKIPVVGSLLHTHSVLVVGSEYIYVATEPDGLEDLTLIKYNPLTVRLKDFQLCSTPPSFESSAQLSTNPSLKIQYKSGFRYRPPPTNLEFQEQLFRPPYIFFVLQQPEGSTFLRWQSRIARICDGDKFISSYAELNIACFQCETVQDDEKMFNALHFASRGTVGKQLADELLLDFQTRNYDISHSRSGDLNAYNDFSEVLLVAFAPQPVDPVYYWSSRNINPEMDLPNRQYNTADRLYERGSILLAGSAITMFSMAEVNAKFDRVIMNCLNGEGMRGPSHFLHSADRDKPRCVKDEHFKNFIYDCPNEPRSNPYITGHGPDDDLSAPAFLNFESNVTGMAITAVSNNFTVAVFTTDDGYLYKYELVGLGKVHLLGSLQLVPNGQPITSLALDYTGTIAFATSFQKIYRVELSNCSAYLTCKSCLNARDPYCGWCIAEGRCLLFHQCPLAVRFSSSSRVDKFNGLLKKRSMNGFSGSRFPSSYPVFWMHYNISTDKCPVISQVSPPGIHVGKVSVTGNGRDAIFKDDSHYRQQNIILSLDTLLLSNSNLQEEYFSRKKSHQMHSFGDLMYSYRSSTGVGSGIGARLFCSFREAPISILQYEPLISGTLSNFDLNKILVSVPRTRLITRTVAELSYTSRKPVEAHCLSPPASKLPRLEDDKVSLPLLLWLEKVSVTGSNTEVVGALAPAIFSIYNCSQLKDCKSCARSRFICAWCLFEDLCVPAFPTISSDGEIMNTVCKSSSYQNSTSYAQMNSAFEVIPAGHAKECPSFKGSSQVITLTSSSPLATTFHVSNVQKQQVVEFTCSENCTNQRVRGLFNPFNSTVSCYIEMISLTRKLDAHSSKSVIPNSLDAAVNCGLDLYWHGPNDRDKKGHRMVNEDQIHAEVYACEWLAKYCDECLLLPPRFGCVWCHYDTYGKVKGGGSCRTQKSCPEQKFFNGTMAVHQRPLRTGDICPNPEVLSLSPSNGTLTGQPILTISGRNLGRMASDIIDVFLEIHPRIRCFVLSETYQHSHKFKCKLSTAPSLSLPVSGHLKVIISNKRYEASSPIFRFLAPQLINFTPQRGPKAGGTRLYLSGTNLNTGDKRSVYLYLPLRNSITDEFHRSKAGESSIRVKCEIEQESDTLIICLTGPLPEIPVVSSIPGGRAKRQITPFDLNNNNNDKSLSMNEHIPLSLVMMHDQTPTYLSHGFSFIYSPNPSIHEVQRKHVLAGGGTTLHVTGTFLFVIHDPKLVFYFNGSQYSLSCSTSAVGKLKCLSPSLTNSHDTILSDVSNESIYVHKELDSSIQSSINSSSVNTKQLITSRLPISQSIIYSYLKSKPEFYSSAFTQQSEWPIDIPYGFIMDGVHQLRVFGFIKVFADPIVAPFPDGVRLENLDEYLTNDPTSDSRFETNNHGHKHQTNNEISEMKSKTSFSINFDTSTNQLDYSNIRRQLVRIHGHFDALLNAPELAKPDELVVRIGNSLICEVNSVILTEIRCDVDRSMIITHQDYPVEIQFGRFLIYRPGSVRFVALRQAALRSQIIMILIGLVVIFIFVGLIGFVIWRRFIRRQKSYQAKLHQKYAEHENRVIRIFKEDFMELQTSMQEFSQEVKRHNLPFRDYRTFCLFSLFPEYHCELMNPVNPYSSFPLSIDTDILFRPSSDLCTPSSSIPPHPLLSPFTVNIRAHDDAAKAISLFHILLCNRQFLYLLIHLIEKDEHIMAKDKSRIASLLSIALQPKMDYLTSVMFDLMSDVLYQLHHQGDSYLATAFRRSEKIVDKILSNWLTFHLYKFIKNNVGENLFYFYRALLQRINMGPRDAITGKARYTLDSAYLLQTELTGNQIILCVEDPQHLFDLPTPCICVKVLDCDTITQAKEKILDAIYKNKPYSKQIKSTQLELHKLDDQAVAQNPENEFSTGQILSDWDVKIRSTSTSVQHEKPPMRLNCVKDYQLKDNTRVALFACESTKLNHTQSRSELLQQSNGYPPQSRLPTDSCFPTIEVIHKPTSLNRPLPQPVSPLNSTRKFTRGLPYQPVNNTTSTCNASFTDERLNLSKVPSSFDPSFCFRPTGVPDSKLWYHLEWTGDCNTSMSTNGSVKQSNKYSRYLNKKSNHLHRLIFACSHKSDCCLHVNEYSSDTKTCSSLGNDIHENETIQICSACSTRHPLLACNEMNPHENHCVQQRIINKSKSSKKLKNNHCHRCIKSKTGSQEISTLREGKDGTATTTTTTTKLSESLTPLVEPLPKEVFFNRLLLTRLSVMKYMDRLFEVIFSSVYQSQSLPAPIKFLFDFLDDRAIKLGVQDSRIVHAWKSNCIQMRFWNQIITNLDYIFDISLLRNTALERSFHAFSHAMTYACTPIKEKVTKDSSCIKLLFAPDISQQWDRVHSYYREVKALPAVEQEEMNNLMRQHSINHSSDFNVSWAVYELYTKYVRNLHDMLVAHLQQDAISRSFNNYRTPEQNIPNSCNPPFEKSGGVGGGIPSITEWNPVQIIQILIEIRQCADNVENIQNSSGQTAHANMTSFPQPNCTKGGGGGGDVCESNASKTATFRPYTTTEAGNFSQPSSAPSQSATTDCLDTLRSYNTLTTEFARDETSLSAHHYYYHHHYYHYHPSDTQMNNATINKPSDLSMQSTAAAAAISTSGIYADSISKYKDPLA</sequence>
<feature type="region of interest" description="Disordered" evidence="11">
    <location>
        <begin position="2691"/>
        <end position="2715"/>
    </location>
</feature>
<keyword evidence="6" id="KW-0677">Repeat</keyword>
<proteinExistence type="inferred from homology"/>
<evidence type="ECO:0000256" key="10">
    <source>
        <dbReference type="ARBA" id="ARBA00023180"/>
    </source>
</evidence>
<feature type="transmembrane region" description="Helical" evidence="12">
    <location>
        <begin position="1724"/>
        <end position="1746"/>
    </location>
</feature>